<feature type="transmembrane region" description="Helical" evidence="6">
    <location>
        <begin position="58"/>
        <end position="74"/>
    </location>
</feature>
<organism evidence="7">
    <name type="scientific">Opuntia streptacantha</name>
    <name type="common">Prickly pear cactus</name>
    <name type="synonym">Opuntia cardona</name>
    <dbReference type="NCBI Taxonomy" id="393608"/>
    <lineage>
        <taxon>Eukaryota</taxon>
        <taxon>Viridiplantae</taxon>
        <taxon>Streptophyta</taxon>
        <taxon>Embryophyta</taxon>
        <taxon>Tracheophyta</taxon>
        <taxon>Spermatophyta</taxon>
        <taxon>Magnoliopsida</taxon>
        <taxon>eudicotyledons</taxon>
        <taxon>Gunneridae</taxon>
        <taxon>Pentapetalae</taxon>
        <taxon>Caryophyllales</taxon>
        <taxon>Cactineae</taxon>
        <taxon>Cactaceae</taxon>
        <taxon>Opuntioideae</taxon>
        <taxon>Opuntia</taxon>
    </lineage>
</organism>
<keyword evidence="3 6" id="KW-0812">Transmembrane</keyword>
<evidence type="ECO:0000313" key="7">
    <source>
        <dbReference type="EMBL" id="MBA4650281.1"/>
    </source>
</evidence>
<dbReference type="EMBL" id="GISG01164298">
    <property type="protein sequence ID" value="MBA4650281.1"/>
    <property type="molecule type" value="Transcribed_RNA"/>
</dbReference>
<dbReference type="InterPro" id="IPR008892">
    <property type="entry name" value="COR413"/>
</dbReference>
<accession>A0A7C9DS82</accession>
<sequence>MTMMEFMHTVFAMMGSVDVFASERGSRSAFRWGASISALLLLILSRLARRSSLQSSLLALFLVTSLPAAGFKLLRGQFGCWIASIAIAANYCLPNFFPVSRFLLFVVIPEWLAFELRETIAGGVFCLLIAVLLVILDILAMEGCRNCECNLLCCGYWFSMALLFFFTVLYLCLEPW</sequence>
<proteinExistence type="inferred from homology"/>
<reference evidence="7" key="2">
    <citation type="submission" date="2020-07" db="EMBL/GenBank/DDBJ databases">
        <authorList>
            <person name="Vera ALvarez R."/>
            <person name="Arias-Moreno D.M."/>
            <person name="Jimenez-Jacinto V."/>
            <person name="Jimenez-Bremont J.F."/>
            <person name="Swaminathan K."/>
            <person name="Moose S.P."/>
            <person name="Guerrero-Gonzalez M.L."/>
            <person name="Marino-Ramirez L."/>
            <person name="Landsman D."/>
            <person name="Rodriguez-Kessler M."/>
            <person name="Delgado-Sanchez P."/>
        </authorList>
    </citation>
    <scope>NUCLEOTIDE SEQUENCE</scope>
    <source>
        <tissue evidence="7">Cladode</tissue>
    </source>
</reference>
<keyword evidence="5 6" id="KW-0472">Membrane</keyword>
<dbReference type="AlphaFoldDB" id="A0A7C9DS82"/>
<feature type="transmembrane region" description="Helical" evidence="6">
    <location>
        <begin position="151"/>
        <end position="171"/>
    </location>
</feature>
<evidence type="ECO:0000256" key="2">
    <source>
        <dbReference type="ARBA" id="ARBA00005852"/>
    </source>
</evidence>
<dbReference type="PANTHER" id="PTHR33596">
    <property type="entry name" value="COLD-REGULATED 413 PLASMA MEMBRANE PROTEIN 2"/>
    <property type="match status" value="1"/>
</dbReference>
<evidence type="ECO:0000256" key="5">
    <source>
        <dbReference type="ARBA" id="ARBA00023136"/>
    </source>
</evidence>
<feature type="transmembrane region" description="Helical" evidence="6">
    <location>
        <begin position="120"/>
        <end position="139"/>
    </location>
</feature>
<feature type="transmembrane region" description="Helical" evidence="6">
    <location>
        <begin position="81"/>
        <end position="108"/>
    </location>
</feature>
<name>A0A7C9DS82_OPUST</name>
<keyword evidence="4 6" id="KW-1133">Transmembrane helix</keyword>
<evidence type="ECO:0000256" key="3">
    <source>
        <dbReference type="ARBA" id="ARBA00022692"/>
    </source>
</evidence>
<comment type="subcellular location">
    <subcellularLocation>
        <location evidence="1">Membrane</location>
        <topology evidence="1">Multi-pass membrane protein</topology>
    </subcellularLocation>
</comment>
<evidence type="ECO:0000256" key="1">
    <source>
        <dbReference type="ARBA" id="ARBA00004141"/>
    </source>
</evidence>
<evidence type="ECO:0000256" key="4">
    <source>
        <dbReference type="ARBA" id="ARBA00022989"/>
    </source>
</evidence>
<dbReference type="Pfam" id="PF05562">
    <property type="entry name" value="WCOR413"/>
    <property type="match status" value="1"/>
</dbReference>
<evidence type="ECO:0000256" key="6">
    <source>
        <dbReference type="SAM" id="Phobius"/>
    </source>
</evidence>
<dbReference type="PANTHER" id="PTHR33596:SF4">
    <property type="entry name" value="COLD-REGULATED 413 PLASMA MEMBRANE PROTEIN 4-LIKE"/>
    <property type="match status" value="1"/>
</dbReference>
<reference evidence="7" key="1">
    <citation type="journal article" date="2013" name="J. Plant Res.">
        <title>Effect of fungi and light on seed germination of three Opuntia species from semiarid lands of central Mexico.</title>
        <authorList>
            <person name="Delgado-Sanchez P."/>
            <person name="Jimenez-Bremont J.F."/>
            <person name="Guerrero-Gonzalez Mde L."/>
            <person name="Flores J."/>
        </authorList>
    </citation>
    <scope>NUCLEOTIDE SEQUENCE</scope>
    <source>
        <tissue evidence="7">Cladode</tissue>
    </source>
</reference>
<comment type="similarity">
    <text evidence="2">Belongs to the Cold-regulated 413 protein family.</text>
</comment>
<dbReference type="GO" id="GO:0016020">
    <property type="term" value="C:membrane"/>
    <property type="evidence" value="ECO:0007669"/>
    <property type="project" value="UniProtKB-SubCell"/>
</dbReference>
<protein>
    <submittedName>
        <fullName evidence="7">Uncharacterized protein</fullName>
    </submittedName>
</protein>